<dbReference type="InterPro" id="IPR049483">
    <property type="entry name" value="FAF1_2-like_UAS"/>
</dbReference>
<dbReference type="AlphaFoldDB" id="A0A813Y5C2"/>
<feature type="coiled-coil region" evidence="2">
    <location>
        <begin position="306"/>
        <end position="368"/>
    </location>
</feature>
<protein>
    <recommendedName>
        <fullName evidence="4">UBX domain-containing protein</fullName>
    </recommendedName>
</protein>
<dbReference type="EMBL" id="CAJNOQ010001200">
    <property type="protein sequence ID" value="CAF0876064.1"/>
    <property type="molecule type" value="Genomic_DNA"/>
</dbReference>
<dbReference type="GO" id="GO:0043130">
    <property type="term" value="F:ubiquitin binding"/>
    <property type="evidence" value="ECO:0007669"/>
    <property type="project" value="TreeGrafter"/>
</dbReference>
<dbReference type="Gene3D" id="3.10.20.90">
    <property type="entry name" value="Phosphatidylinositol 3-kinase Catalytic Subunit, Chain A, domain 1"/>
    <property type="match status" value="1"/>
</dbReference>
<dbReference type="GO" id="GO:0005783">
    <property type="term" value="C:endoplasmic reticulum"/>
    <property type="evidence" value="ECO:0007669"/>
    <property type="project" value="TreeGrafter"/>
</dbReference>
<evidence type="ECO:0000256" key="2">
    <source>
        <dbReference type="SAM" id="Coils"/>
    </source>
</evidence>
<dbReference type="Gene3D" id="3.40.30.10">
    <property type="entry name" value="Glutaredoxin"/>
    <property type="match status" value="1"/>
</dbReference>
<dbReference type="Proteomes" id="UP000663829">
    <property type="component" value="Unassembled WGS sequence"/>
</dbReference>
<dbReference type="GO" id="GO:0036503">
    <property type="term" value="P:ERAD pathway"/>
    <property type="evidence" value="ECO:0007669"/>
    <property type="project" value="TreeGrafter"/>
</dbReference>
<dbReference type="SUPFAM" id="SSF52833">
    <property type="entry name" value="Thioredoxin-like"/>
    <property type="match status" value="1"/>
</dbReference>
<evidence type="ECO:0000313" key="5">
    <source>
        <dbReference type="EMBL" id="CAF0876064.1"/>
    </source>
</evidence>
<evidence type="ECO:0000256" key="1">
    <source>
        <dbReference type="ARBA" id="ARBA00023054"/>
    </source>
</evidence>
<dbReference type="InterPro" id="IPR050730">
    <property type="entry name" value="UBX_domain-protein"/>
</dbReference>
<organism evidence="5 7">
    <name type="scientific">Didymodactylos carnosus</name>
    <dbReference type="NCBI Taxonomy" id="1234261"/>
    <lineage>
        <taxon>Eukaryota</taxon>
        <taxon>Metazoa</taxon>
        <taxon>Spiralia</taxon>
        <taxon>Gnathifera</taxon>
        <taxon>Rotifera</taxon>
        <taxon>Eurotatoria</taxon>
        <taxon>Bdelloidea</taxon>
        <taxon>Philodinida</taxon>
        <taxon>Philodinidae</taxon>
        <taxon>Didymodactylos</taxon>
    </lineage>
</organism>
<dbReference type="Pfam" id="PF14555">
    <property type="entry name" value="UBA_4"/>
    <property type="match status" value="1"/>
</dbReference>
<reference evidence="5" key="1">
    <citation type="submission" date="2021-02" db="EMBL/GenBank/DDBJ databases">
        <authorList>
            <person name="Nowell W R."/>
        </authorList>
    </citation>
    <scope>NUCLEOTIDE SEQUENCE</scope>
</reference>
<dbReference type="Pfam" id="PF21021">
    <property type="entry name" value="FAF1"/>
    <property type="match status" value="1"/>
</dbReference>
<dbReference type="PANTHER" id="PTHR23322:SF1">
    <property type="entry name" value="FAS-ASSOCIATED FACTOR 2"/>
    <property type="match status" value="1"/>
</dbReference>
<dbReference type="SUPFAM" id="SSF54236">
    <property type="entry name" value="Ubiquitin-like"/>
    <property type="match status" value="1"/>
</dbReference>
<accession>A0A813Y5C2</accession>
<dbReference type="InterPro" id="IPR029071">
    <property type="entry name" value="Ubiquitin-like_domsf"/>
</dbReference>
<name>A0A813Y5C2_9BILA</name>
<dbReference type="InterPro" id="IPR001012">
    <property type="entry name" value="UBX_dom"/>
</dbReference>
<dbReference type="Gene3D" id="1.10.8.10">
    <property type="entry name" value="DNA helicase RuvA subunit, C-terminal domain"/>
    <property type="match status" value="1"/>
</dbReference>
<dbReference type="Pfam" id="PF00789">
    <property type="entry name" value="UBX"/>
    <property type="match status" value="1"/>
</dbReference>
<keyword evidence="1 2" id="KW-0175">Coiled coil</keyword>
<gene>
    <name evidence="5" type="ORF">GPM918_LOCUS7358</name>
    <name evidence="6" type="ORF">SRO942_LOCUS7358</name>
</gene>
<comment type="caution">
    <text evidence="5">The sequence shown here is derived from an EMBL/GenBank/DDBJ whole genome shotgun (WGS) entry which is preliminary data.</text>
</comment>
<dbReference type="EMBL" id="CAJOBC010001200">
    <property type="protein sequence ID" value="CAF3662935.1"/>
    <property type="molecule type" value="Genomic_DNA"/>
</dbReference>
<dbReference type="PROSITE" id="PS50033">
    <property type="entry name" value="UBX"/>
    <property type="match status" value="1"/>
</dbReference>
<dbReference type="InterPro" id="IPR006577">
    <property type="entry name" value="UAS"/>
</dbReference>
<dbReference type="Proteomes" id="UP000681722">
    <property type="component" value="Unassembled WGS sequence"/>
</dbReference>
<evidence type="ECO:0000313" key="6">
    <source>
        <dbReference type="EMBL" id="CAF3662935.1"/>
    </source>
</evidence>
<evidence type="ECO:0000256" key="3">
    <source>
        <dbReference type="SAM" id="MobiDB-lite"/>
    </source>
</evidence>
<dbReference type="PANTHER" id="PTHR23322">
    <property type="entry name" value="FAS-ASSOCIATED PROTEIN"/>
    <property type="match status" value="1"/>
</dbReference>
<proteinExistence type="predicted"/>
<keyword evidence="7" id="KW-1185">Reference proteome</keyword>
<evidence type="ECO:0000259" key="4">
    <source>
        <dbReference type="PROSITE" id="PS50033"/>
    </source>
</evidence>
<dbReference type="InterPro" id="IPR036249">
    <property type="entry name" value="Thioredoxin-like_sf"/>
</dbReference>
<feature type="domain" description="UBX" evidence="4">
    <location>
        <begin position="399"/>
        <end position="461"/>
    </location>
</feature>
<dbReference type="OrthoDB" id="1026733at2759"/>
<evidence type="ECO:0000313" key="7">
    <source>
        <dbReference type="Proteomes" id="UP000663829"/>
    </source>
</evidence>
<dbReference type="SMART" id="SM00594">
    <property type="entry name" value="UAS"/>
    <property type="match status" value="1"/>
</dbReference>
<feature type="region of interest" description="Disordered" evidence="3">
    <location>
        <begin position="53"/>
        <end position="89"/>
    </location>
</feature>
<sequence length="485" mass="56591">MEELNEAQQNALSHFREVTQIDSVETCLQFLENHSWDVERAIETALISGTEPLITESDEPSVGSHDDAIPFTPPSPFSSESLTRRRPSLPQQYQASTTSNNVIHRHHASNGTAAIQHMPYSWVQIFRRPLTLLYSMYIKVQPFLPWTLIRIVCSFVRSFWGEALADPLQELQDYCTYFDNQYGTRHTAFYRGKLSQALQDAKREVRLLFIYLHEKNSPVCERFCREVLCEEAIQNIIGNNLLWSASSDTQEGRDAIRFLHCNAYPCLCIIAHEASRQTVQLQLEAYNDADECLAAIFDGVQNAEHVLEHNRNVQNQRGQRDRLLEEQNAAYLESMRADQEKQKQKLLEENSRRIAEEEERRIQDERQKKLQVMLSSYVYQFAEFRDNMKASLPVEPSSTEPDIIQVSIRLPDNEPIKRRFRRNDPAKLLFEFAWTNEHVPDQFELLWGYPRRRYQYNQISDQLIKDVIVGNSETCYLEKTEESDS</sequence>